<evidence type="ECO:0000256" key="4">
    <source>
        <dbReference type="ARBA" id="ARBA00022833"/>
    </source>
</evidence>
<dbReference type="InterPro" id="IPR001765">
    <property type="entry name" value="Carbonic_anhydrase"/>
</dbReference>
<dbReference type="Proteomes" id="UP000321662">
    <property type="component" value="Unassembled WGS sequence"/>
</dbReference>
<feature type="binding site" evidence="7">
    <location>
        <position position="44"/>
    </location>
    <ligand>
        <name>Zn(2+)</name>
        <dbReference type="ChEBI" id="CHEBI:29105"/>
    </ligand>
</feature>
<dbReference type="PROSITE" id="PS00704">
    <property type="entry name" value="PROK_CO2_ANHYDRASE_1"/>
    <property type="match status" value="1"/>
</dbReference>
<evidence type="ECO:0000256" key="7">
    <source>
        <dbReference type="PIRSR" id="PIRSR601765-1"/>
    </source>
</evidence>
<evidence type="ECO:0000313" key="9">
    <source>
        <dbReference type="EMBL" id="GEK91314.1"/>
    </source>
</evidence>
<dbReference type="PANTHER" id="PTHR11002:SF76">
    <property type="entry name" value="CARBONIC ANHYDRASE"/>
    <property type="match status" value="1"/>
</dbReference>
<dbReference type="SMART" id="SM00947">
    <property type="entry name" value="Pro_CA"/>
    <property type="match status" value="1"/>
</dbReference>
<keyword evidence="5 8" id="KW-0456">Lyase</keyword>
<feature type="binding site" evidence="7">
    <location>
        <position position="108"/>
    </location>
    <ligand>
        <name>Zn(2+)</name>
        <dbReference type="ChEBI" id="CHEBI:29105"/>
    </ligand>
</feature>
<comment type="cofactor">
    <cofactor evidence="7">
        <name>Zn(2+)</name>
        <dbReference type="ChEBI" id="CHEBI:29105"/>
    </cofactor>
    <text evidence="7">Binds 1 zinc ion per subunit.</text>
</comment>
<comment type="similarity">
    <text evidence="1 8">Belongs to the beta-class carbonic anhydrase family.</text>
</comment>
<dbReference type="InterPro" id="IPR015892">
    <property type="entry name" value="Carbonic_anhydrase_CS"/>
</dbReference>
<dbReference type="PROSITE" id="PS00705">
    <property type="entry name" value="PROK_CO2_ANHYDRASE_2"/>
    <property type="match status" value="1"/>
</dbReference>
<proteinExistence type="inferred from homology"/>
<dbReference type="RefSeq" id="WP_186805095.1">
    <property type="nucleotide sequence ID" value="NZ_BJUY01000009.1"/>
</dbReference>
<sequence>MKEEVEVKIKRGLESFQTDTYKKRERVYHTLETKQNPDILYIGCSDSRVSPEVILNAEPGEIFVLRNIANKVPSLSKNEVDPTTMSAIEFAVLVLKVSSIVVCGHSNCGGCAAALSGEKGLSELPFTKHYLKSLEELSEKVTREASDKSAKEKAKVMEERNVLEQVEHLKEYAFINERLADGRLELEGWRFDIGSGQVERYDEKAEQFVPILLNQKLHTD</sequence>
<keyword evidence="3 7" id="KW-0479">Metal-binding</keyword>
<evidence type="ECO:0000256" key="1">
    <source>
        <dbReference type="ARBA" id="ARBA00006217"/>
    </source>
</evidence>
<dbReference type="GO" id="GO:0004089">
    <property type="term" value="F:carbonate dehydratase activity"/>
    <property type="evidence" value="ECO:0007669"/>
    <property type="project" value="UniProtKB-UniRule"/>
</dbReference>
<feature type="binding site" evidence="7">
    <location>
        <position position="46"/>
    </location>
    <ligand>
        <name>Zn(2+)</name>
        <dbReference type="ChEBI" id="CHEBI:29105"/>
    </ligand>
</feature>
<protein>
    <recommendedName>
        <fullName evidence="2 8">Carbonic anhydrase</fullName>
        <ecNumber evidence="2 8">4.2.1.1</ecNumber>
    </recommendedName>
    <alternativeName>
        <fullName evidence="8">Carbonate dehydratase</fullName>
    </alternativeName>
</protein>
<accession>A0A511ASZ1</accession>
<dbReference type="Gene3D" id="3.40.1050.10">
    <property type="entry name" value="Carbonic anhydrase"/>
    <property type="match status" value="1"/>
</dbReference>
<gene>
    <name evidence="9" type="ORF">AKA01nite_09360</name>
</gene>
<evidence type="ECO:0000256" key="8">
    <source>
        <dbReference type="RuleBase" id="RU003956"/>
    </source>
</evidence>
<keyword evidence="10" id="KW-1185">Reference proteome</keyword>
<dbReference type="GO" id="GO:0008270">
    <property type="term" value="F:zinc ion binding"/>
    <property type="evidence" value="ECO:0007669"/>
    <property type="project" value="UniProtKB-UniRule"/>
</dbReference>
<evidence type="ECO:0000256" key="6">
    <source>
        <dbReference type="ARBA" id="ARBA00048348"/>
    </source>
</evidence>
<dbReference type="EC" id="4.2.1.1" evidence="2 8"/>
<evidence type="ECO:0000256" key="5">
    <source>
        <dbReference type="ARBA" id="ARBA00023239"/>
    </source>
</evidence>
<comment type="caution">
    <text evidence="9">The sequence shown here is derived from an EMBL/GenBank/DDBJ whole genome shotgun (WGS) entry which is preliminary data.</text>
</comment>
<evidence type="ECO:0000256" key="3">
    <source>
        <dbReference type="ARBA" id="ARBA00022723"/>
    </source>
</evidence>
<name>A0A511ASZ1_9LACT</name>
<dbReference type="AlphaFoldDB" id="A0A511ASZ1"/>
<reference evidence="9 10" key="1">
    <citation type="submission" date="2019-07" db="EMBL/GenBank/DDBJ databases">
        <title>Whole genome shotgun sequence of Alkalibacterium kapii NBRC 103247.</title>
        <authorList>
            <person name="Hosoyama A."/>
            <person name="Uohara A."/>
            <person name="Ohji S."/>
            <person name="Ichikawa N."/>
        </authorList>
    </citation>
    <scope>NUCLEOTIDE SEQUENCE [LARGE SCALE GENOMIC DNA]</scope>
    <source>
        <strain evidence="9 10">NBRC 103247</strain>
    </source>
</reference>
<dbReference type="PANTHER" id="PTHR11002">
    <property type="entry name" value="CARBONIC ANHYDRASE"/>
    <property type="match status" value="1"/>
</dbReference>
<comment type="function">
    <text evidence="8">Reversible hydration of carbon dioxide.</text>
</comment>
<evidence type="ECO:0000313" key="10">
    <source>
        <dbReference type="Proteomes" id="UP000321662"/>
    </source>
</evidence>
<evidence type="ECO:0000256" key="2">
    <source>
        <dbReference type="ARBA" id="ARBA00012925"/>
    </source>
</evidence>
<dbReference type="InterPro" id="IPR036874">
    <property type="entry name" value="Carbonic_anhydrase_sf"/>
</dbReference>
<dbReference type="GO" id="GO:0015976">
    <property type="term" value="P:carbon utilization"/>
    <property type="evidence" value="ECO:0007669"/>
    <property type="project" value="InterPro"/>
</dbReference>
<comment type="catalytic activity">
    <reaction evidence="6 8">
        <text>hydrogencarbonate + H(+) = CO2 + H2O</text>
        <dbReference type="Rhea" id="RHEA:10748"/>
        <dbReference type="ChEBI" id="CHEBI:15377"/>
        <dbReference type="ChEBI" id="CHEBI:15378"/>
        <dbReference type="ChEBI" id="CHEBI:16526"/>
        <dbReference type="ChEBI" id="CHEBI:17544"/>
        <dbReference type="EC" id="4.2.1.1"/>
    </reaction>
</comment>
<keyword evidence="4 7" id="KW-0862">Zinc</keyword>
<dbReference type="SUPFAM" id="SSF53056">
    <property type="entry name" value="beta-carbonic anhydrase, cab"/>
    <property type="match status" value="1"/>
</dbReference>
<organism evidence="9 10">
    <name type="scientific">Alkalibacterium kapii</name>
    <dbReference type="NCBI Taxonomy" id="426704"/>
    <lineage>
        <taxon>Bacteria</taxon>
        <taxon>Bacillati</taxon>
        <taxon>Bacillota</taxon>
        <taxon>Bacilli</taxon>
        <taxon>Lactobacillales</taxon>
        <taxon>Carnobacteriaceae</taxon>
        <taxon>Alkalibacterium</taxon>
    </lineage>
</organism>
<dbReference type="EMBL" id="BJUY01000009">
    <property type="protein sequence ID" value="GEK91314.1"/>
    <property type="molecule type" value="Genomic_DNA"/>
</dbReference>
<dbReference type="Pfam" id="PF00484">
    <property type="entry name" value="Pro_CA"/>
    <property type="match status" value="1"/>
</dbReference>
<feature type="binding site" evidence="7">
    <location>
        <position position="105"/>
    </location>
    <ligand>
        <name>Zn(2+)</name>
        <dbReference type="ChEBI" id="CHEBI:29105"/>
    </ligand>
</feature>